<feature type="transmembrane region" description="Helical" evidence="3">
    <location>
        <begin position="261"/>
        <end position="280"/>
    </location>
</feature>
<reference evidence="5 6" key="1">
    <citation type="submission" date="2016-10" db="EMBL/GenBank/DDBJ databases">
        <authorList>
            <person name="de Groot N.N."/>
        </authorList>
    </citation>
    <scope>NUCLEOTIDE SEQUENCE [LARGE SCALE GENOMIC DNA]</scope>
    <source>
        <strain evidence="5 6">DSM 10495</strain>
    </source>
</reference>
<dbReference type="GO" id="GO:0016020">
    <property type="term" value="C:membrane"/>
    <property type="evidence" value="ECO:0007669"/>
    <property type="project" value="InterPro"/>
</dbReference>
<dbReference type="SUPFAM" id="SSF103481">
    <property type="entry name" value="Multidrug resistance efflux transporter EmrE"/>
    <property type="match status" value="2"/>
</dbReference>
<feature type="transmembrane region" description="Helical" evidence="3">
    <location>
        <begin position="286"/>
        <end position="304"/>
    </location>
</feature>
<gene>
    <name evidence="5" type="ORF">SAMN04489745_1339</name>
</gene>
<feature type="domain" description="EamA" evidence="4">
    <location>
        <begin position="176"/>
        <end position="303"/>
    </location>
</feature>
<dbReference type="Pfam" id="PF00892">
    <property type="entry name" value="EamA"/>
    <property type="match status" value="2"/>
</dbReference>
<dbReference type="PANTHER" id="PTHR22911:SF102">
    <property type="entry name" value="MEMBRANE PROTEIN"/>
    <property type="match status" value="1"/>
</dbReference>
<keyword evidence="6" id="KW-1185">Reference proteome</keyword>
<comment type="similarity">
    <text evidence="1">Belongs to the EamA transporter family.</text>
</comment>
<feature type="region of interest" description="Disordered" evidence="2">
    <location>
        <begin position="1"/>
        <end position="21"/>
    </location>
</feature>
<dbReference type="InterPro" id="IPR000620">
    <property type="entry name" value="EamA_dom"/>
</dbReference>
<keyword evidence="3" id="KW-0472">Membrane</keyword>
<dbReference type="Proteomes" id="UP000182652">
    <property type="component" value="Unassembled WGS sequence"/>
</dbReference>
<feature type="transmembrane region" description="Helical" evidence="3">
    <location>
        <begin position="174"/>
        <end position="194"/>
    </location>
</feature>
<sequence>MTSSTDLSSSRRQPPSSPTPRSAVLRAKIWLALAMAGWGTIGVFSIQAGTDPITTVAWRCVFASGALLLLALATDAFRKSTWTVKAVLLTLGGGVALVANWVFLFQSFATTTLTVATVSYHMEPFLLVALGAVISRELPKRKDLIWLVVAFGGLLLATRFIGVDGIERLSPSQIGGVLSALLAGLLYALATLAAKHTTGIRPYVMTLIQCVTGALLLLPFSAQLQWSGTGWWWIAAMGVIHTGLLYSALYGSARVLSTMALAALSFVNPAVAIFADIAVYGHIPDLVQLAGIVLIAVATITITVPRKVKALD</sequence>
<evidence type="ECO:0000256" key="1">
    <source>
        <dbReference type="ARBA" id="ARBA00007362"/>
    </source>
</evidence>
<feature type="transmembrane region" description="Helical" evidence="3">
    <location>
        <begin position="29"/>
        <end position="50"/>
    </location>
</feature>
<dbReference type="AlphaFoldDB" id="A0A1H4MG16"/>
<evidence type="ECO:0000256" key="3">
    <source>
        <dbReference type="SAM" id="Phobius"/>
    </source>
</evidence>
<accession>A0A1H4MG16</accession>
<feature type="transmembrane region" description="Helical" evidence="3">
    <location>
        <begin position="230"/>
        <end position="249"/>
    </location>
</feature>
<dbReference type="STRING" id="156980.SAMN04489745_1339"/>
<evidence type="ECO:0000259" key="4">
    <source>
        <dbReference type="Pfam" id="PF00892"/>
    </source>
</evidence>
<evidence type="ECO:0000313" key="5">
    <source>
        <dbReference type="EMBL" id="SEB82060.1"/>
    </source>
</evidence>
<dbReference type="EMBL" id="FNSN01000003">
    <property type="protein sequence ID" value="SEB82060.1"/>
    <property type="molecule type" value="Genomic_DNA"/>
</dbReference>
<feature type="transmembrane region" description="Helical" evidence="3">
    <location>
        <begin position="206"/>
        <end position="224"/>
    </location>
</feature>
<proteinExistence type="inferred from homology"/>
<name>A0A1H4MG16_9MICC</name>
<feature type="transmembrane region" description="Helical" evidence="3">
    <location>
        <begin position="111"/>
        <end position="132"/>
    </location>
</feature>
<evidence type="ECO:0000313" key="6">
    <source>
        <dbReference type="Proteomes" id="UP000182652"/>
    </source>
</evidence>
<feature type="domain" description="EamA" evidence="4">
    <location>
        <begin position="28"/>
        <end position="158"/>
    </location>
</feature>
<protein>
    <submittedName>
        <fullName evidence="5">Threonine/homoserine efflux transporter RhtA</fullName>
    </submittedName>
</protein>
<dbReference type="PANTHER" id="PTHR22911">
    <property type="entry name" value="ACYL-MALONYL CONDENSING ENZYME-RELATED"/>
    <property type="match status" value="1"/>
</dbReference>
<organism evidence="5 6">
    <name type="scientific">Arthrobacter woluwensis</name>
    <dbReference type="NCBI Taxonomy" id="156980"/>
    <lineage>
        <taxon>Bacteria</taxon>
        <taxon>Bacillati</taxon>
        <taxon>Actinomycetota</taxon>
        <taxon>Actinomycetes</taxon>
        <taxon>Micrococcales</taxon>
        <taxon>Micrococcaceae</taxon>
        <taxon>Arthrobacter</taxon>
    </lineage>
</organism>
<keyword evidence="3" id="KW-0812">Transmembrane</keyword>
<keyword evidence="3" id="KW-1133">Transmembrane helix</keyword>
<feature type="transmembrane region" description="Helical" evidence="3">
    <location>
        <begin position="56"/>
        <end position="74"/>
    </location>
</feature>
<feature type="compositionally biased region" description="Low complexity" evidence="2">
    <location>
        <begin position="8"/>
        <end position="21"/>
    </location>
</feature>
<feature type="transmembrane region" description="Helical" evidence="3">
    <location>
        <begin position="144"/>
        <end position="162"/>
    </location>
</feature>
<feature type="transmembrane region" description="Helical" evidence="3">
    <location>
        <begin position="86"/>
        <end position="105"/>
    </location>
</feature>
<dbReference type="InterPro" id="IPR037185">
    <property type="entry name" value="EmrE-like"/>
</dbReference>
<dbReference type="RefSeq" id="WP_082724019.1">
    <property type="nucleotide sequence ID" value="NZ_FNSN01000003.1"/>
</dbReference>
<evidence type="ECO:0000256" key="2">
    <source>
        <dbReference type="SAM" id="MobiDB-lite"/>
    </source>
</evidence>